<dbReference type="InterPro" id="IPR011009">
    <property type="entry name" value="Kinase-like_dom_sf"/>
</dbReference>
<dbReference type="Proteomes" id="UP000223913">
    <property type="component" value="Unassembled WGS sequence"/>
</dbReference>
<evidence type="ECO:0000313" key="2">
    <source>
        <dbReference type="Proteomes" id="UP000223913"/>
    </source>
</evidence>
<dbReference type="RefSeq" id="WP_099151491.1">
    <property type="nucleotide sequence ID" value="NZ_PDUD01000023.1"/>
</dbReference>
<organism evidence="1 2">
    <name type="scientific">Flavilitoribacter nigricans (strain ATCC 23147 / DSM 23189 / NBRC 102662 / NCIMB 1420 / SS-2)</name>
    <name type="common">Lewinella nigricans</name>
    <dbReference type="NCBI Taxonomy" id="1122177"/>
    <lineage>
        <taxon>Bacteria</taxon>
        <taxon>Pseudomonadati</taxon>
        <taxon>Bacteroidota</taxon>
        <taxon>Saprospiria</taxon>
        <taxon>Saprospirales</taxon>
        <taxon>Lewinellaceae</taxon>
        <taxon>Flavilitoribacter</taxon>
    </lineage>
</organism>
<evidence type="ECO:0000313" key="1">
    <source>
        <dbReference type="EMBL" id="PHN04946.1"/>
    </source>
</evidence>
<dbReference type="AlphaFoldDB" id="A0A2D0N996"/>
<dbReference type="Gene3D" id="3.90.1200.10">
    <property type="match status" value="1"/>
</dbReference>
<sequence length="347" mass="41828">MMFIQFSEIIEEAWANYDPSRNIKSISDISAKVSTNHVYKVIFEDKGFVIAKLSYFGQYEHFVEDHTIINVLANNLPEPYENFLSRSLMKGNNLFTYRFRNALIDAWVVFYRPIKIDKKLPRRLEEEHIRSLGKQFAKLHQTCSKVRNTLPPSSKTLHSDIEHLQRLMDSELGRYEHRMNESTIREQCDLFLEKAEKVKFKEWERIPVFVDWNIGNFSVTRSYKLFSRWDYDWFRMSSRILDFYFLSRIVSDIGDRTVFSYNIDPLMEERFILFLQEYHKVYPLTEPEIRFLGEVYRFFIINYVIKDGRYFFHEIYASKLQAEAYQSYFPELDKKFNPEPLLRALKI</sequence>
<dbReference type="SUPFAM" id="SSF56112">
    <property type="entry name" value="Protein kinase-like (PK-like)"/>
    <property type="match status" value="1"/>
</dbReference>
<comment type="caution">
    <text evidence="1">The sequence shown here is derived from an EMBL/GenBank/DDBJ whole genome shotgun (WGS) entry which is preliminary data.</text>
</comment>
<keyword evidence="2" id="KW-1185">Reference proteome</keyword>
<dbReference type="OrthoDB" id="1112892at2"/>
<gene>
    <name evidence="1" type="ORF">CRP01_18110</name>
</gene>
<reference evidence="1 2" key="1">
    <citation type="submission" date="2017-10" db="EMBL/GenBank/DDBJ databases">
        <title>The draft genome sequence of Lewinella nigricans NBRC 102662.</title>
        <authorList>
            <person name="Wang K."/>
        </authorList>
    </citation>
    <scope>NUCLEOTIDE SEQUENCE [LARGE SCALE GENOMIC DNA]</scope>
    <source>
        <strain evidence="1 2">NBRC 102662</strain>
    </source>
</reference>
<proteinExistence type="predicted"/>
<name>A0A2D0N996_FLAN2</name>
<evidence type="ECO:0008006" key="3">
    <source>
        <dbReference type="Google" id="ProtNLM"/>
    </source>
</evidence>
<dbReference type="EMBL" id="PDUD01000023">
    <property type="protein sequence ID" value="PHN04946.1"/>
    <property type="molecule type" value="Genomic_DNA"/>
</dbReference>
<accession>A0A2D0N996</accession>
<protein>
    <recommendedName>
        <fullName evidence="3">Aminoglycoside phosphotransferase domain-containing protein</fullName>
    </recommendedName>
</protein>